<dbReference type="PANTHER" id="PTHR10039:SF17">
    <property type="entry name" value="FUNGAL STAND N-TERMINAL GOODBYE DOMAIN-CONTAINING PROTEIN-RELATED"/>
    <property type="match status" value="1"/>
</dbReference>
<comment type="caution">
    <text evidence="4">The sequence shown here is derived from an EMBL/GenBank/DDBJ whole genome shotgun (WGS) entry which is preliminary data.</text>
</comment>
<dbReference type="Pfam" id="PF24883">
    <property type="entry name" value="NPHP3_N"/>
    <property type="match status" value="1"/>
</dbReference>
<dbReference type="InterPro" id="IPR056884">
    <property type="entry name" value="NPHP3-like_N"/>
</dbReference>
<dbReference type="RefSeq" id="XP_066719829.1">
    <property type="nucleotide sequence ID" value="XM_066853974.1"/>
</dbReference>
<feature type="region of interest" description="Disordered" evidence="2">
    <location>
        <begin position="632"/>
        <end position="694"/>
    </location>
</feature>
<dbReference type="InterPro" id="IPR027417">
    <property type="entry name" value="P-loop_NTPase"/>
</dbReference>
<dbReference type="PROSITE" id="PS50837">
    <property type="entry name" value="NACHT"/>
    <property type="match status" value="1"/>
</dbReference>
<feature type="compositionally biased region" description="Basic and acidic residues" evidence="2">
    <location>
        <begin position="838"/>
        <end position="847"/>
    </location>
</feature>
<feature type="domain" description="NACHT" evidence="3">
    <location>
        <begin position="199"/>
        <end position="351"/>
    </location>
</feature>
<protein>
    <recommendedName>
        <fullName evidence="3">NACHT domain-containing protein</fullName>
    </recommendedName>
</protein>
<dbReference type="SUPFAM" id="SSF52540">
    <property type="entry name" value="P-loop containing nucleoside triphosphate hydrolases"/>
    <property type="match status" value="1"/>
</dbReference>
<proteinExistence type="predicted"/>
<dbReference type="Gene3D" id="3.40.50.300">
    <property type="entry name" value="P-loop containing nucleotide triphosphate hydrolases"/>
    <property type="match status" value="1"/>
</dbReference>
<evidence type="ECO:0000259" key="3">
    <source>
        <dbReference type="PROSITE" id="PS50837"/>
    </source>
</evidence>
<evidence type="ECO:0000256" key="1">
    <source>
        <dbReference type="ARBA" id="ARBA00022737"/>
    </source>
</evidence>
<dbReference type="Proteomes" id="UP001480595">
    <property type="component" value="Unassembled WGS sequence"/>
</dbReference>
<keyword evidence="5" id="KW-1185">Reference proteome</keyword>
<dbReference type="PANTHER" id="PTHR10039">
    <property type="entry name" value="AMELOGENIN"/>
    <property type="match status" value="1"/>
</dbReference>
<reference evidence="4 5" key="1">
    <citation type="submission" date="2023-01" db="EMBL/GenBank/DDBJ databases">
        <title>Analysis of 21 Apiospora genomes using comparative genomics revels a genus with tremendous synthesis potential of carbohydrate active enzymes and secondary metabolites.</title>
        <authorList>
            <person name="Sorensen T."/>
        </authorList>
    </citation>
    <scope>NUCLEOTIDE SEQUENCE [LARGE SCALE GENOMIC DNA]</scope>
    <source>
        <strain evidence="4 5">CBS 135458</strain>
    </source>
</reference>
<dbReference type="GeneID" id="92087037"/>
<evidence type="ECO:0000256" key="2">
    <source>
        <dbReference type="SAM" id="MobiDB-lite"/>
    </source>
</evidence>
<evidence type="ECO:0000313" key="4">
    <source>
        <dbReference type="EMBL" id="KAK8078758.1"/>
    </source>
</evidence>
<organism evidence="4 5">
    <name type="scientific">Apiospora phragmitis</name>
    <dbReference type="NCBI Taxonomy" id="2905665"/>
    <lineage>
        <taxon>Eukaryota</taxon>
        <taxon>Fungi</taxon>
        <taxon>Dikarya</taxon>
        <taxon>Ascomycota</taxon>
        <taxon>Pezizomycotina</taxon>
        <taxon>Sordariomycetes</taxon>
        <taxon>Xylariomycetidae</taxon>
        <taxon>Amphisphaeriales</taxon>
        <taxon>Apiosporaceae</taxon>
        <taxon>Apiospora</taxon>
    </lineage>
</organism>
<gene>
    <name evidence="4" type="ORF">PG994_002565</name>
</gene>
<feature type="region of interest" description="Disordered" evidence="2">
    <location>
        <begin position="836"/>
        <end position="873"/>
    </location>
</feature>
<sequence>MLSLSQSSSDARVKAVVKSTAAVVFLGTPHRGSQWAQLGESVSKVVSSLGFDTSPNLLTALGLGASDLQRSQDAFSAIWNKYTFRVKTFQEGQGLKGTRLGGLDNKIVDISSSLGDEREQAEVLNANQREICLFSGPRDPNLIKILAEIADICSFSLDGGPNNPSRADGLQGRMLPVDTHEQEPNIMLCNGNPGPNTQPILWIKGAPGEGKTTAIRNVLQKLSAEEQFNHIRLASFFFNSQAQNQLLRSPLGLLRSLLCQLLPQDRRAMAKAIKWHRWRLADNQHKSVVWNQIQLAQMIKGLFADGSQQTIILIDAMDECGSEDNNLWLINFFHDLILKDSVRLRLCLTTRHLSALTLQGCSYIVAELENGSDIRQYLDKKLQRYQRRGEDEFKVIKEDSQELSFGIFLWVVLATDCLVKDIVKGKRGIFHLKRLLKNVPNYLSSLYDSLVTNAENPGWPLRVLQWAVFTRRLTLREWRYLLPVLRRSEPHHLVPHSLSQCRRSEYWATDDEDLADLICNLSMGLVRVLENPSSHSMGAGVISAGGKSQNDRTSLGGRAGSLESEEGDTRFVSVIHGSVAEFFKKPRDNDELGRCHLDIMDTCLDIIAVRELDELVDARFQLGHPETYISSYEDTDQGCSTKRSRIRRGDSVRSFTSASSHGSRRLAIPVPDDTPDDAHGMETAAKSPTDLGSETDLSRYLSITEGLSSENAQRQFRLQLLSCRDSEDKNASPVTKEVVHEPALTVASTGDFSVCVLPDYPDIINYSISGFSFHAYEAQHYGADSFEIIRALLEDNGKLWKRWLCLSEDKPYDTTLMHWARFEGLFTWLDIIENANPEEPRPSDTDGHSTPSRGSQACSSENVSDTAEDDPTR</sequence>
<evidence type="ECO:0000313" key="5">
    <source>
        <dbReference type="Proteomes" id="UP001480595"/>
    </source>
</evidence>
<dbReference type="InterPro" id="IPR007111">
    <property type="entry name" value="NACHT_NTPase"/>
</dbReference>
<keyword evidence="1" id="KW-0677">Repeat</keyword>
<name>A0ABR1W5M8_9PEZI</name>
<accession>A0ABR1W5M8</accession>
<feature type="compositionally biased region" description="Polar residues" evidence="2">
    <location>
        <begin position="848"/>
        <end position="865"/>
    </location>
</feature>
<dbReference type="EMBL" id="JAQQWL010000003">
    <property type="protein sequence ID" value="KAK8078758.1"/>
    <property type="molecule type" value="Genomic_DNA"/>
</dbReference>
<feature type="compositionally biased region" description="Polar residues" evidence="2">
    <location>
        <begin position="632"/>
        <end position="641"/>
    </location>
</feature>
<feature type="region of interest" description="Disordered" evidence="2">
    <location>
        <begin position="542"/>
        <end position="563"/>
    </location>
</feature>